<feature type="transmembrane region" description="Helical" evidence="1">
    <location>
        <begin position="124"/>
        <end position="152"/>
    </location>
</feature>
<gene>
    <name evidence="2" type="ORF">OXX778_LOCUS10783</name>
</gene>
<name>A0A813YR63_9BILA</name>
<dbReference type="AlphaFoldDB" id="A0A813YR63"/>
<dbReference type="OrthoDB" id="10197658at2759"/>
<proteinExistence type="predicted"/>
<evidence type="ECO:0000313" key="3">
    <source>
        <dbReference type="Proteomes" id="UP000663879"/>
    </source>
</evidence>
<keyword evidence="1" id="KW-1133">Transmembrane helix</keyword>
<keyword evidence="3" id="KW-1185">Reference proteome</keyword>
<evidence type="ECO:0000256" key="1">
    <source>
        <dbReference type="SAM" id="Phobius"/>
    </source>
</evidence>
<accession>A0A813YR63</accession>
<feature type="transmembrane region" description="Helical" evidence="1">
    <location>
        <begin position="172"/>
        <end position="194"/>
    </location>
</feature>
<evidence type="ECO:0000313" key="2">
    <source>
        <dbReference type="EMBL" id="CAF0888518.1"/>
    </source>
</evidence>
<feature type="transmembrane region" description="Helical" evidence="1">
    <location>
        <begin position="64"/>
        <end position="88"/>
    </location>
</feature>
<reference evidence="2" key="1">
    <citation type="submission" date="2021-02" db="EMBL/GenBank/DDBJ databases">
        <authorList>
            <person name="Nowell W R."/>
        </authorList>
    </citation>
    <scope>NUCLEOTIDE SEQUENCE</scope>
    <source>
        <strain evidence="2">Ploen Becks lab</strain>
    </source>
</reference>
<keyword evidence="1" id="KW-0812">Transmembrane</keyword>
<sequence length="241" mass="26990">MYHDQGQTVFMPQPGIQGPSYDPYGRQVLFNMSYEQRMAHAHNMRRQYREYVQKKLKENYPKKFALVYSIIMVIIGLACIALQIVLIVNQINMSNVGNGIWGGFICICLAVFSLVLIKYPKNSLLVFTLISHFFGIIIIIAALVLINCIGLLENTSPFGLKDSSKKMIPVTGVMIGLGGVAFISCISFLVMIFVSIGRQPRTIQGTNVYQDNLIASQNMNMIGSYQNNYAPAYNIQPPSIF</sequence>
<dbReference type="EMBL" id="CAJNOC010001752">
    <property type="protein sequence ID" value="CAF0888518.1"/>
    <property type="molecule type" value="Genomic_DNA"/>
</dbReference>
<dbReference type="Proteomes" id="UP000663879">
    <property type="component" value="Unassembled WGS sequence"/>
</dbReference>
<keyword evidence="1" id="KW-0472">Membrane</keyword>
<protein>
    <submittedName>
        <fullName evidence="2">Uncharacterized protein</fullName>
    </submittedName>
</protein>
<feature type="transmembrane region" description="Helical" evidence="1">
    <location>
        <begin position="100"/>
        <end position="117"/>
    </location>
</feature>
<comment type="caution">
    <text evidence="2">The sequence shown here is derived from an EMBL/GenBank/DDBJ whole genome shotgun (WGS) entry which is preliminary data.</text>
</comment>
<organism evidence="2 3">
    <name type="scientific">Brachionus calyciflorus</name>
    <dbReference type="NCBI Taxonomy" id="104777"/>
    <lineage>
        <taxon>Eukaryota</taxon>
        <taxon>Metazoa</taxon>
        <taxon>Spiralia</taxon>
        <taxon>Gnathifera</taxon>
        <taxon>Rotifera</taxon>
        <taxon>Eurotatoria</taxon>
        <taxon>Monogononta</taxon>
        <taxon>Pseudotrocha</taxon>
        <taxon>Ploima</taxon>
        <taxon>Brachionidae</taxon>
        <taxon>Brachionus</taxon>
    </lineage>
</organism>